<name>L8JKE9_9BACT</name>
<dbReference type="OrthoDB" id="977366at2"/>
<reference evidence="3 4" key="1">
    <citation type="submission" date="2012-12" db="EMBL/GenBank/DDBJ databases">
        <title>Genome assembly of Fulvivirga imtechensis AK7.</title>
        <authorList>
            <person name="Nupur N."/>
            <person name="Khatri I."/>
            <person name="Kumar R."/>
            <person name="Subramanian S."/>
            <person name="Pinnaka A."/>
        </authorList>
    </citation>
    <scope>NUCLEOTIDE SEQUENCE [LARGE SCALE GENOMIC DNA]</scope>
    <source>
        <strain evidence="3 4">AK7</strain>
    </source>
</reference>
<feature type="transmembrane region" description="Helical" evidence="1">
    <location>
        <begin position="154"/>
        <end position="171"/>
    </location>
</feature>
<protein>
    <recommendedName>
        <fullName evidence="5">SH3b domain-containing protein</fullName>
    </recommendedName>
</protein>
<dbReference type="EMBL" id="AMZN01000095">
    <property type="protein sequence ID" value="ELR68708.1"/>
    <property type="molecule type" value="Genomic_DNA"/>
</dbReference>
<feature type="signal peptide" evidence="2">
    <location>
        <begin position="1"/>
        <end position="19"/>
    </location>
</feature>
<keyword evidence="4" id="KW-1185">Reference proteome</keyword>
<dbReference type="Gene3D" id="2.30.30.40">
    <property type="entry name" value="SH3 Domains"/>
    <property type="match status" value="1"/>
</dbReference>
<dbReference type="Proteomes" id="UP000011135">
    <property type="component" value="Unassembled WGS sequence"/>
</dbReference>
<feature type="chain" id="PRO_5003993236" description="SH3b domain-containing protein" evidence="2">
    <location>
        <begin position="20"/>
        <end position="241"/>
    </location>
</feature>
<keyword evidence="1" id="KW-0812">Transmembrane</keyword>
<gene>
    <name evidence="3" type="ORF">C900_05891</name>
</gene>
<keyword evidence="2" id="KW-0732">Signal</keyword>
<dbReference type="AlphaFoldDB" id="L8JKE9"/>
<accession>L8JKE9</accession>
<evidence type="ECO:0008006" key="5">
    <source>
        <dbReference type="Google" id="ProtNLM"/>
    </source>
</evidence>
<dbReference type="RefSeq" id="WP_009582972.1">
    <property type="nucleotide sequence ID" value="NZ_AMZN01000095.1"/>
</dbReference>
<evidence type="ECO:0000313" key="3">
    <source>
        <dbReference type="EMBL" id="ELR68708.1"/>
    </source>
</evidence>
<dbReference type="STRING" id="1237149.C900_05891"/>
<organism evidence="3 4">
    <name type="scientific">Fulvivirga imtechensis AK7</name>
    <dbReference type="NCBI Taxonomy" id="1237149"/>
    <lineage>
        <taxon>Bacteria</taxon>
        <taxon>Pseudomonadati</taxon>
        <taxon>Bacteroidota</taxon>
        <taxon>Cytophagia</taxon>
        <taxon>Cytophagales</taxon>
        <taxon>Fulvivirgaceae</taxon>
        <taxon>Fulvivirga</taxon>
    </lineage>
</organism>
<dbReference type="eggNOG" id="COG3103">
    <property type="taxonomic scope" value="Bacteria"/>
</dbReference>
<evidence type="ECO:0000256" key="2">
    <source>
        <dbReference type="SAM" id="SignalP"/>
    </source>
</evidence>
<sequence length="241" mass="27844">MKISIICILFILVSAQLPARDQTDNAQLQADSLFQARKYTESFEIYQHLLHKERLVSPSMLLKMAFIKEGLGDYTQALYYLNLYYLHTADKKALTKMEELAKKKDLRGYEFNDLEFFKTIFFKYFNEIVLVLLTISLLLMVLILYRKKADQRPVGLAISIVVVLGLLFYTLNFGKDYNRGIITQNNTYLMEGPSAGAKVVTIIGKGHRLPIGGQKDVWTQTEWEGKEAYVKQDKIRKVSFF</sequence>
<keyword evidence="1" id="KW-1133">Transmembrane helix</keyword>
<feature type="transmembrane region" description="Helical" evidence="1">
    <location>
        <begin position="124"/>
        <end position="145"/>
    </location>
</feature>
<keyword evidence="1" id="KW-0472">Membrane</keyword>
<evidence type="ECO:0000256" key="1">
    <source>
        <dbReference type="SAM" id="Phobius"/>
    </source>
</evidence>
<evidence type="ECO:0000313" key="4">
    <source>
        <dbReference type="Proteomes" id="UP000011135"/>
    </source>
</evidence>
<proteinExistence type="predicted"/>
<comment type="caution">
    <text evidence="3">The sequence shown here is derived from an EMBL/GenBank/DDBJ whole genome shotgun (WGS) entry which is preliminary data.</text>
</comment>